<feature type="compositionally biased region" description="Low complexity" evidence="1">
    <location>
        <begin position="206"/>
        <end position="219"/>
    </location>
</feature>
<feature type="compositionally biased region" description="Basic residues" evidence="1">
    <location>
        <begin position="967"/>
        <end position="987"/>
    </location>
</feature>
<protein>
    <submittedName>
        <fullName evidence="2">Uncharacterized protein</fullName>
    </submittedName>
</protein>
<accession>A0A9P0C806</accession>
<feature type="compositionally biased region" description="Basic and acidic residues" evidence="1">
    <location>
        <begin position="1076"/>
        <end position="1088"/>
    </location>
</feature>
<feature type="region of interest" description="Disordered" evidence="1">
    <location>
        <begin position="851"/>
        <end position="1096"/>
    </location>
</feature>
<feature type="compositionally biased region" description="Basic and acidic residues" evidence="1">
    <location>
        <begin position="1040"/>
        <end position="1056"/>
    </location>
</feature>
<feature type="compositionally biased region" description="Basic and acidic residues" evidence="1">
    <location>
        <begin position="856"/>
        <end position="883"/>
    </location>
</feature>
<gene>
    <name evidence="2" type="ORF">DIATSA_LOCUS12562</name>
</gene>
<feature type="compositionally biased region" description="Low complexity" evidence="1">
    <location>
        <begin position="814"/>
        <end position="827"/>
    </location>
</feature>
<feature type="compositionally biased region" description="Low complexity" evidence="1">
    <location>
        <begin position="892"/>
        <end position="902"/>
    </location>
</feature>
<feature type="region of interest" description="Disordered" evidence="1">
    <location>
        <begin position="650"/>
        <end position="692"/>
    </location>
</feature>
<evidence type="ECO:0000313" key="3">
    <source>
        <dbReference type="Proteomes" id="UP001153714"/>
    </source>
</evidence>
<feature type="compositionally biased region" description="Basic residues" evidence="1">
    <location>
        <begin position="655"/>
        <end position="664"/>
    </location>
</feature>
<sequence length="1403" mass="157094">MNIPPFPSQDLAKLVLGYLAEEQLMTAYDEFLQASPYLNAFGNEYDRIFMTSLKNILAEYRAVKIYVEMCKPIALRRKLFQCSNLHEVVKFLIQHVDISKILQEPTQSKCSVEKQTSSANINTCEVCKSLKLESCSCNNKSSHIYSGQIDDHYSGSVLDSSVEDTPLSDLIGNRVTTKKIVSDNNTIDLDSHAAFSPRLVTSNVVSEKSTLNNSTSTNTKNKESQKNVSPVDDTLVKNTDPHQIKQKDELQHISNQVCHNNQSGSSSDVNNPKSIGGYHNFATGVNGESRTIIVPDSSTSEKVYIQVPVSADNSVTSNLAIFNKMKQTRTQYLLKVAHVNNTLKPNELVSISTTTNNCSVPTIKPKTDENKVKILSDVKVDSSFNNNEGTMKMPQVLKNATSTPLLQMQTIVINGTPVYRQEPIVDKKLNYTKDEIMAMPTIILAPVPGPPHRTLTQTENHSTNTNKTTAARSLCSLTIDVDHPEQINKDSNKTTEIDKKAIEKETRDDTIPKTTDITCASAPKDNTVTGTTETSTPQILPPKRKSSSTPRRSSHVRVLDFTTPRRILHETANQFVAKGNNEPIVVSKKSLEVSNSFQTDTNLKNADKCTGSELSKENEIKSRAVCPKASNWDADLRVLAVIPELSVEVTTPKPKSTKKKKRSKTSLVKDDNKQSTDKRIVKKRANKDKSTKKYIPEPIADIDISTNKVPAKPTINIITVTDVTTTNWTATEKSQTVKSNDEKVNTPEMEKMSLQNEIGAKLNISDFLETPYKQALYDIQMETPRFMAPDIPGDPLSDIKIMNIPTPKFLNAQTPSSYSSRPTDYSSGGSYYKPDDQDYLRVTDDLLCPVTSSVSKENKGSDVSNNREVDSSENNHKKNDKPCRPVRQCRKNVSYYSNSNSNIKPKEVDNNIDSSFSDVTDTSFCEANTEKEAKNKEKSTPKNRSNMKMPTKYRRSPLKKEVSKSFMKIRPRRPTPTKKDNAKRKKKTPESSKVQGRKKITKQQEENVSTPVIASAPTKSRRKSSTPRKLHCTKSFNSKTDGHDSPELLAKPKENVAESNVISTHDSDTEQLPLRWSDDGSQDVKSKTESNPVNESEDIKKIQEYLNNATNSNELKEGCLHIDLVKRGFDLETAKIIERELLDTSPHTTTDFAINNVVTPETKTEIIECVTESKSDNIVLEKALESDCSISNNLQIVQQDEEEDDDVIELSVHECNEDTPNFYLFNHDDITNTPRKELVKLKDKFSMEVCLDDDLSIRLRVTPFNLLLDQEPDVALLGFDEQETEMAVRSISNMGKLFTPVKESIKAQCYEIFDSTLTSLDTPLKARSPKFREEVTVTEIVLEVENIDVKEKVETKKRKRAQSSNLSEESESKKAKPEAQYLLNSANIQNIDIESVLSKLHGP</sequence>
<feature type="region of interest" description="Disordered" evidence="1">
    <location>
        <begin position="514"/>
        <end position="554"/>
    </location>
</feature>
<feature type="compositionally biased region" description="Basic and acidic residues" evidence="1">
    <location>
        <begin position="928"/>
        <end position="940"/>
    </location>
</feature>
<feature type="compositionally biased region" description="Polar residues" evidence="1">
    <location>
        <begin position="514"/>
        <end position="538"/>
    </location>
</feature>
<dbReference type="EMBL" id="OU893338">
    <property type="protein sequence ID" value="CAH0763889.1"/>
    <property type="molecule type" value="Genomic_DNA"/>
</dbReference>
<keyword evidence="3" id="KW-1185">Reference proteome</keyword>
<feature type="region of interest" description="Disordered" evidence="1">
    <location>
        <begin position="1354"/>
        <end position="1378"/>
    </location>
</feature>
<dbReference type="Proteomes" id="UP001153714">
    <property type="component" value="Chromosome 7"/>
</dbReference>
<reference evidence="2" key="1">
    <citation type="submission" date="2021-12" db="EMBL/GenBank/DDBJ databases">
        <authorList>
            <person name="King R."/>
        </authorList>
    </citation>
    <scope>NUCLEOTIDE SEQUENCE</scope>
</reference>
<feature type="region of interest" description="Disordered" evidence="1">
    <location>
        <begin position="206"/>
        <end position="235"/>
    </location>
</feature>
<proteinExistence type="predicted"/>
<dbReference type="OrthoDB" id="6287635at2759"/>
<feature type="compositionally biased region" description="Basic and acidic residues" evidence="1">
    <location>
        <begin position="667"/>
        <end position="679"/>
    </location>
</feature>
<organism evidence="2 3">
    <name type="scientific">Diatraea saccharalis</name>
    <name type="common">sugarcane borer</name>
    <dbReference type="NCBI Taxonomy" id="40085"/>
    <lineage>
        <taxon>Eukaryota</taxon>
        <taxon>Metazoa</taxon>
        <taxon>Ecdysozoa</taxon>
        <taxon>Arthropoda</taxon>
        <taxon>Hexapoda</taxon>
        <taxon>Insecta</taxon>
        <taxon>Pterygota</taxon>
        <taxon>Neoptera</taxon>
        <taxon>Endopterygota</taxon>
        <taxon>Lepidoptera</taxon>
        <taxon>Glossata</taxon>
        <taxon>Ditrysia</taxon>
        <taxon>Pyraloidea</taxon>
        <taxon>Crambidae</taxon>
        <taxon>Crambinae</taxon>
        <taxon>Diatraea</taxon>
    </lineage>
</organism>
<evidence type="ECO:0000256" key="1">
    <source>
        <dbReference type="SAM" id="MobiDB-lite"/>
    </source>
</evidence>
<evidence type="ECO:0000313" key="2">
    <source>
        <dbReference type="EMBL" id="CAH0763889.1"/>
    </source>
</evidence>
<feature type="region of interest" description="Disordered" evidence="1">
    <location>
        <begin position="810"/>
        <end position="832"/>
    </location>
</feature>
<feature type="compositionally biased region" description="Basic residues" evidence="1">
    <location>
        <begin position="1019"/>
        <end position="1032"/>
    </location>
</feature>
<reference evidence="2" key="2">
    <citation type="submission" date="2022-10" db="EMBL/GenBank/DDBJ databases">
        <authorList>
            <consortium name="ENA_rothamsted_submissions"/>
            <consortium name="culmorum"/>
            <person name="King R."/>
        </authorList>
    </citation>
    <scope>NUCLEOTIDE SEQUENCE</scope>
</reference>
<feature type="compositionally biased region" description="Low complexity" evidence="1">
    <location>
        <begin position="913"/>
        <end position="927"/>
    </location>
</feature>
<name>A0A9P0C806_9NEOP</name>